<proteinExistence type="predicted"/>
<protein>
    <recommendedName>
        <fullName evidence="4">Endonuclease/exonuclease/phosphatase domain-containing protein</fullName>
    </recommendedName>
</protein>
<keyword evidence="3" id="KW-1185">Reference proteome</keyword>
<dbReference type="EnsemblPlants" id="PNT75667">
    <property type="protein sequence ID" value="PNT75667"/>
    <property type="gene ID" value="BRADI_1g36516v3"/>
</dbReference>
<evidence type="ECO:0008006" key="4">
    <source>
        <dbReference type="Google" id="ProtNLM"/>
    </source>
</evidence>
<gene>
    <name evidence="1" type="ORF">BRADI_1g36516v3</name>
</gene>
<name>A0A2K2DN19_BRADI</name>
<reference evidence="1 2" key="1">
    <citation type="journal article" date="2010" name="Nature">
        <title>Genome sequencing and analysis of the model grass Brachypodium distachyon.</title>
        <authorList>
            <consortium name="International Brachypodium Initiative"/>
        </authorList>
    </citation>
    <scope>NUCLEOTIDE SEQUENCE [LARGE SCALE GENOMIC DNA]</scope>
    <source>
        <strain evidence="1 2">Bd21</strain>
    </source>
</reference>
<accession>A0A2K2DN19</accession>
<dbReference type="Gene3D" id="3.60.10.10">
    <property type="entry name" value="Endonuclease/exonuclease/phosphatase"/>
    <property type="match status" value="1"/>
</dbReference>
<dbReference type="Gramene" id="PNT75667">
    <property type="protein sequence ID" value="PNT75667"/>
    <property type="gene ID" value="BRADI_1g36516v3"/>
</dbReference>
<reference evidence="2" key="3">
    <citation type="submission" date="2018-08" db="UniProtKB">
        <authorList>
            <consortium name="EnsemblPlants"/>
        </authorList>
    </citation>
    <scope>IDENTIFICATION</scope>
    <source>
        <strain evidence="2">cv. Bd21</strain>
    </source>
</reference>
<dbReference type="AlphaFoldDB" id="A0A2K2DN19"/>
<dbReference type="PANTHER" id="PTHR33710">
    <property type="entry name" value="BNAC02G09200D PROTEIN"/>
    <property type="match status" value="1"/>
</dbReference>
<dbReference type="PANTHER" id="PTHR33710:SF79">
    <property type="entry name" value="OS06G0205337 PROTEIN"/>
    <property type="match status" value="1"/>
</dbReference>
<sequence>MGDFNDMMYTCDKSNINDVNRSRMRSFCNYVKNCGLIDLGYSGPAYTWSNRRYSSTPLYERLDRFFANPKWSDMFPNANVYNLPIMLSDHAPVLAMLHSKYK</sequence>
<dbReference type="EMBL" id="CM000880">
    <property type="protein sequence ID" value="PNT75667.1"/>
    <property type="molecule type" value="Genomic_DNA"/>
</dbReference>
<evidence type="ECO:0000313" key="3">
    <source>
        <dbReference type="Proteomes" id="UP000008810"/>
    </source>
</evidence>
<dbReference type="InterPro" id="IPR036691">
    <property type="entry name" value="Endo/exonu/phosph_ase_sf"/>
</dbReference>
<dbReference type="InParanoid" id="A0A2K2DN19"/>
<dbReference type="OrthoDB" id="686933at2759"/>
<evidence type="ECO:0000313" key="1">
    <source>
        <dbReference type="EMBL" id="PNT75667.1"/>
    </source>
</evidence>
<organism evidence="1">
    <name type="scientific">Brachypodium distachyon</name>
    <name type="common">Purple false brome</name>
    <name type="synonym">Trachynia distachya</name>
    <dbReference type="NCBI Taxonomy" id="15368"/>
    <lineage>
        <taxon>Eukaryota</taxon>
        <taxon>Viridiplantae</taxon>
        <taxon>Streptophyta</taxon>
        <taxon>Embryophyta</taxon>
        <taxon>Tracheophyta</taxon>
        <taxon>Spermatophyta</taxon>
        <taxon>Magnoliopsida</taxon>
        <taxon>Liliopsida</taxon>
        <taxon>Poales</taxon>
        <taxon>Poaceae</taxon>
        <taxon>BOP clade</taxon>
        <taxon>Pooideae</taxon>
        <taxon>Stipodae</taxon>
        <taxon>Brachypodieae</taxon>
        <taxon>Brachypodium</taxon>
    </lineage>
</organism>
<dbReference type="Proteomes" id="UP000008810">
    <property type="component" value="Chromosome 1"/>
</dbReference>
<evidence type="ECO:0000313" key="2">
    <source>
        <dbReference type="EnsemblPlants" id="PNT75667"/>
    </source>
</evidence>
<reference evidence="1" key="2">
    <citation type="submission" date="2017-06" db="EMBL/GenBank/DDBJ databases">
        <title>WGS assembly of Brachypodium distachyon.</title>
        <authorList>
            <consortium name="The International Brachypodium Initiative"/>
            <person name="Lucas S."/>
            <person name="Harmon-Smith M."/>
            <person name="Lail K."/>
            <person name="Tice H."/>
            <person name="Grimwood J."/>
            <person name="Bruce D."/>
            <person name="Barry K."/>
            <person name="Shu S."/>
            <person name="Lindquist E."/>
            <person name="Wang M."/>
            <person name="Pitluck S."/>
            <person name="Vogel J.P."/>
            <person name="Garvin D.F."/>
            <person name="Mockler T.C."/>
            <person name="Schmutz J."/>
            <person name="Rokhsar D."/>
            <person name="Bevan M.W."/>
        </authorList>
    </citation>
    <scope>NUCLEOTIDE SEQUENCE</scope>
    <source>
        <strain evidence="1">Bd21</strain>
    </source>
</reference>
<dbReference type="SUPFAM" id="SSF56219">
    <property type="entry name" value="DNase I-like"/>
    <property type="match status" value="1"/>
</dbReference>